<feature type="compositionally biased region" description="Low complexity" evidence="1">
    <location>
        <begin position="43"/>
        <end position="56"/>
    </location>
</feature>
<evidence type="ECO:0000313" key="2">
    <source>
        <dbReference type="EMBL" id="OHT51918.1"/>
    </source>
</evidence>
<reference evidence="2 3" key="1">
    <citation type="submission" date="2016-10" db="EMBL/GenBank/DDBJ databases">
        <title>Evaluation of Human, Animal and Environmental Mycobacterium chelonae Isolates by Core Genome Phylogenomic Analysis, Targeted Gene Comparison, and Anti-microbial Susceptibility Patterns: A Tale of Mistaken Identities.</title>
        <authorList>
            <person name="Fogelson S.B."/>
            <person name="Camus A.C."/>
            <person name="Lorenz W."/>
            <person name="Vasireddy R."/>
            <person name="Vasireddy S."/>
            <person name="Smith T."/>
            <person name="Brown-Elliott B.A."/>
            <person name="Wallace R.J.Jr."/>
            <person name="Hasan N.A."/>
            <person name="Reischl U."/>
            <person name="Sanchez S."/>
        </authorList>
    </citation>
    <scope>NUCLEOTIDE SEQUENCE [LARGE SCALE GENOMIC DNA]</scope>
    <source>
        <strain evidence="2 3">42895</strain>
    </source>
</reference>
<accession>A0AB73LGB8</accession>
<dbReference type="AlphaFoldDB" id="A0AB73LGB8"/>
<sequence>MPGVSSVNGSSSAQASVAPIAILTAYWCGGACVRPSGPANGDAATANATRATTASSTRRRARRSVQAGGAALHSASSMPATNHEKKAGGHVNGLTPTVVWKGMNAHPRLAAPAITSTGARQRSGTRRMMSAMTGSAM</sequence>
<evidence type="ECO:0000313" key="3">
    <source>
        <dbReference type="Proteomes" id="UP000180113"/>
    </source>
</evidence>
<dbReference type="EMBL" id="MLHW01000009">
    <property type="protein sequence ID" value="OHT51918.1"/>
    <property type="molecule type" value="Genomic_DNA"/>
</dbReference>
<comment type="caution">
    <text evidence="2">The sequence shown here is derived from an EMBL/GenBank/DDBJ whole genome shotgun (WGS) entry which is preliminary data.</text>
</comment>
<proteinExistence type="predicted"/>
<feature type="region of interest" description="Disordered" evidence="1">
    <location>
        <begin position="38"/>
        <end position="93"/>
    </location>
</feature>
<gene>
    <name evidence="2" type="ORF">BKG62_13940</name>
</gene>
<feature type="region of interest" description="Disordered" evidence="1">
    <location>
        <begin position="117"/>
        <end position="137"/>
    </location>
</feature>
<evidence type="ECO:0000256" key="1">
    <source>
        <dbReference type="SAM" id="MobiDB-lite"/>
    </source>
</evidence>
<organism evidence="2 3">
    <name type="scientific">Mycobacteroides chelonae</name>
    <name type="common">Mycobacterium chelonae</name>
    <dbReference type="NCBI Taxonomy" id="1774"/>
    <lineage>
        <taxon>Bacteria</taxon>
        <taxon>Bacillati</taxon>
        <taxon>Actinomycetota</taxon>
        <taxon>Actinomycetes</taxon>
        <taxon>Mycobacteriales</taxon>
        <taxon>Mycobacteriaceae</taxon>
        <taxon>Mycobacteroides</taxon>
    </lineage>
</organism>
<name>A0AB73LGB8_MYCCH</name>
<dbReference type="Proteomes" id="UP000180113">
    <property type="component" value="Unassembled WGS sequence"/>
</dbReference>
<protein>
    <submittedName>
        <fullName evidence="2">Uncharacterized protein</fullName>
    </submittedName>
</protein>